<organism evidence="3 4">
    <name type="scientific">Brevibacillus laterosporus</name>
    <name type="common">Bacillus laterosporus</name>
    <dbReference type="NCBI Taxonomy" id="1465"/>
    <lineage>
        <taxon>Bacteria</taxon>
        <taxon>Bacillati</taxon>
        <taxon>Bacillota</taxon>
        <taxon>Bacilli</taxon>
        <taxon>Bacillales</taxon>
        <taxon>Paenibacillaceae</taxon>
        <taxon>Brevibacillus</taxon>
    </lineage>
</organism>
<evidence type="ECO:0000313" key="4">
    <source>
        <dbReference type="Proteomes" id="UP000239759"/>
    </source>
</evidence>
<reference evidence="3 4" key="1">
    <citation type="submission" date="2018-02" db="EMBL/GenBank/DDBJ databases">
        <title>Comparative analysis of genomes of three Brevibacillus laterosporus strains producers of potent antimicrobials isolated from silage.</title>
        <authorList>
            <person name="Kojic M."/>
            <person name="Miljkovic M."/>
            <person name="Studholme D."/>
            <person name="Filipic B."/>
        </authorList>
    </citation>
    <scope>NUCLEOTIDE SEQUENCE [LARGE SCALE GENOMIC DNA]</scope>
    <source>
        <strain evidence="3 4">BGSP11</strain>
    </source>
</reference>
<dbReference type="GO" id="GO:0000287">
    <property type="term" value="F:magnesium ion binding"/>
    <property type="evidence" value="ECO:0007669"/>
    <property type="project" value="InterPro"/>
</dbReference>
<dbReference type="EMBL" id="PRKQ01000005">
    <property type="protein sequence ID" value="PPB08849.1"/>
    <property type="molecule type" value="Genomic_DNA"/>
</dbReference>
<feature type="domain" description="4'-phosphopantetheinyl transferase" evidence="2">
    <location>
        <begin position="126"/>
        <end position="203"/>
    </location>
</feature>
<sequence>MESSYDRWTVAITDSQDDSYRVYLSLFPTMGLSQASKEVHYLHPIERRYFDLLKFDRRIQSYLSGRMAAKQAISKCIREKRLESICIDQGIFQHPVVVHPRKGNYQVSITHCHKLAASIAHTDYMPMGIDLESIDERLESILESQMTDSEVLLANTVNFHYSGFLTVVWTVKEALSKVLRTGFTVPLQLFELKRMEEQNGYFVSQFVNFPQYEAISLLFKYEVCSIVYPKQMNLDIEPIKQLLGKAGL</sequence>
<gene>
    <name evidence="3" type="ORF">C4A77_06070</name>
</gene>
<dbReference type="Gene3D" id="3.90.470.20">
    <property type="entry name" value="4'-phosphopantetheinyl transferase domain"/>
    <property type="match status" value="2"/>
</dbReference>
<dbReference type="AlphaFoldDB" id="A0AAP8QG81"/>
<accession>A0AAP8QG81</accession>
<comment type="caution">
    <text evidence="3">The sequence shown here is derived from an EMBL/GenBank/DDBJ whole genome shotgun (WGS) entry which is preliminary data.</text>
</comment>
<keyword evidence="1" id="KW-0808">Transferase</keyword>
<evidence type="ECO:0000313" key="3">
    <source>
        <dbReference type="EMBL" id="PPB08849.1"/>
    </source>
</evidence>
<dbReference type="RefSeq" id="WP_104031149.1">
    <property type="nucleotide sequence ID" value="NZ_PRKQ01000005.1"/>
</dbReference>
<evidence type="ECO:0000256" key="1">
    <source>
        <dbReference type="ARBA" id="ARBA00022679"/>
    </source>
</evidence>
<dbReference type="SUPFAM" id="SSF56214">
    <property type="entry name" value="4'-phosphopantetheinyl transferase"/>
    <property type="match status" value="2"/>
</dbReference>
<dbReference type="GO" id="GO:0008897">
    <property type="term" value="F:holo-[acyl-carrier-protein] synthase activity"/>
    <property type="evidence" value="ECO:0007669"/>
    <property type="project" value="InterPro"/>
</dbReference>
<proteinExistence type="predicted"/>
<name>A0AAP8QG81_BRELA</name>
<dbReference type="Proteomes" id="UP000239759">
    <property type="component" value="Unassembled WGS sequence"/>
</dbReference>
<evidence type="ECO:0000259" key="2">
    <source>
        <dbReference type="Pfam" id="PF01648"/>
    </source>
</evidence>
<dbReference type="InterPro" id="IPR037143">
    <property type="entry name" value="4-PPantetheinyl_Trfase_dom_sf"/>
</dbReference>
<dbReference type="InterPro" id="IPR008278">
    <property type="entry name" value="4-PPantetheinyl_Trfase_dom"/>
</dbReference>
<dbReference type="Pfam" id="PF01648">
    <property type="entry name" value="ACPS"/>
    <property type="match status" value="1"/>
</dbReference>
<protein>
    <recommendedName>
        <fullName evidence="2">4'-phosphopantetheinyl transferase domain-containing protein</fullName>
    </recommendedName>
</protein>